<comment type="function">
    <text evidence="9">Catalyzes the first step in the biosynthesis of ornithine lipids, which are phosphorus-free membrane lipids. Catalyzes the 3-hydroxyacyl-acyl carrier protein-dependent acylation of ornithine to form lyso-ornithine lipid (LOL).</text>
</comment>
<keyword evidence="5" id="KW-0012">Acyltransferase</keyword>
<dbReference type="InterPro" id="IPR052351">
    <property type="entry name" value="Ornithine_N-alpha-AT"/>
</dbReference>
<dbReference type="Proteomes" id="UP000184066">
    <property type="component" value="Unassembled WGS sequence"/>
</dbReference>
<evidence type="ECO:0000256" key="9">
    <source>
        <dbReference type="ARBA" id="ARBA00045724"/>
    </source>
</evidence>
<gene>
    <name evidence="11" type="ORF">SAMN05216200_101127</name>
</gene>
<dbReference type="GO" id="GO:0006629">
    <property type="term" value="P:lipid metabolic process"/>
    <property type="evidence" value="ECO:0007669"/>
    <property type="project" value="UniProtKB-KW"/>
</dbReference>
<evidence type="ECO:0000256" key="6">
    <source>
        <dbReference type="ARBA" id="ARBA00038095"/>
    </source>
</evidence>
<proteinExistence type="inferred from homology"/>
<dbReference type="Pfam" id="PF13444">
    <property type="entry name" value="Acetyltransf_5"/>
    <property type="match status" value="1"/>
</dbReference>
<evidence type="ECO:0000256" key="8">
    <source>
        <dbReference type="ARBA" id="ARBA00039866"/>
    </source>
</evidence>
<keyword evidence="4" id="KW-0443">Lipid metabolism</keyword>
<evidence type="ECO:0000313" key="11">
    <source>
        <dbReference type="EMBL" id="SHN49635.1"/>
    </source>
</evidence>
<dbReference type="InterPro" id="IPR016181">
    <property type="entry name" value="Acyl_CoA_acyltransferase"/>
</dbReference>
<evidence type="ECO:0000256" key="10">
    <source>
        <dbReference type="ARBA" id="ARBA00047785"/>
    </source>
</evidence>
<evidence type="ECO:0000256" key="2">
    <source>
        <dbReference type="ARBA" id="ARBA00022516"/>
    </source>
</evidence>
<comment type="catalytic activity">
    <reaction evidence="10">
        <text>a (3R)-hydroxyacyl-[ACP] + L-ornithine = a lyso-ornithine lipid + holo-[ACP] + H(+)</text>
        <dbReference type="Rhea" id="RHEA:20633"/>
        <dbReference type="Rhea" id="RHEA-COMP:9685"/>
        <dbReference type="Rhea" id="RHEA-COMP:9945"/>
        <dbReference type="ChEBI" id="CHEBI:15378"/>
        <dbReference type="ChEBI" id="CHEBI:46911"/>
        <dbReference type="ChEBI" id="CHEBI:64479"/>
        <dbReference type="ChEBI" id="CHEBI:78827"/>
        <dbReference type="ChEBI" id="CHEBI:138482"/>
        <dbReference type="EC" id="2.3.2.30"/>
    </reaction>
    <physiologicalReaction direction="left-to-right" evidence="10">
        <dbReference type="Rhea" id="RHEA:20634"/>
    </physiologicalReaction>
</comment>
<dbReference type="PANTHER" id="PTHR37323">
    <property type="entry name" value="GCN5-RELATED N-ACETYLTRANSFERASE"/>
    <property type="match status" value="1"/>
</dbReference>
<evidence type="ECO:0000256" key="4">
    <source>
        <dbReference type="ARBA" id="ARBA00023098"/>
    </source>
</evidence>
<organism evidence="11 12">
    <name type="scientific">Oceanicella actignis</name>
    <dbReference type="NCBI Taxonomy" id="1189325"/>
    <lineage>
        <taxon>Bacteria</taxon>
        <taxon>Pseudomonadati</taxon>
        <taxon>Pseudomonadota</taxon>
        <taxon>Alphaproteobacteria</taxon>
        <taxon>Rhodobacterales</taxon>
        <taxon>Paracoccaceae</taxon>
        <taxon>Oceanicella</taxon>
    </lineage>
</organism>
<dbReference type="OrthoDB" id="9787072at2"/>
<dbReference type="SUPFAM" id="SSF55729">
    <property type="entry name" value="Acyl-CoA N-acyltransferases (Nat)"/>
    <property type="match status" value="1"/>
</dbReference>
<accession>A0A1M7RTM2</accession>
<evidence type="ECO:0000256" key="1">
    <source>
        <dbReference type="ARBA" id="ARBA00005189"/>
    </source>
</evidence>
<evidence type="ECO:0000256" key="3">
    <source>
        <dbReference type="ARBA" id="ARBA00022679"/>
    </source>
</evidence>
<keyword evidence="2" id="KW-0444">Lipid biosynthesis</keyword>
<dbReference type="EMBL" id="FRDL01000001">
    <property type="protein sequence ID" value="SHN49635.1"/>
    <property type="molecule type" value="Genomic_DNA"/>
</dbReference>
<reference evidence="11 12" key="1">
    <citation type="submission" date="2016-12" db="EMBL/GenBank/DDBJ databases">
        <authorList>
            <person name="Song W.-J."/>
            <person name="Kurnit D.M."/>
        </authorList>
    </citation>
    <scope>NUCLEOTIDE SEQUENCE [LARGE SCALE GENOMIC DNA]</scope>
    <source>
        <strain evidence="11 12">CGMCC 1.10808</strain>
    </source>
</reference>
<comment type="similarity">
    <text evidence="6">Belongs to the acetyltransferase family. OlsB subfamily.</text>
</comment>
<dbReference type="PANTHER" id="PTHR37323:SF1">
    <property type="entry name" value="L-ORNITHINE N(ALPHA)-ACYLTRANSFERASE"/>
    <property type="match status" value="1"/>
</dbReference>
<sequence>MQIDAGRFTVRLAQSEEDIAAAQRLRYKVFVEEMGAKPTPEDAALRRERDRFDPYFEHLILIDNEAPTDDPLERVAGVYRLMTGERAREGIGFYGATEYDLTKLEQLDRKVVELGRSCVGAPYRGGAAMHLLWTGLGEFVTSRGIEIMFGTASFHGADPAPLAHALSHLHHNHLAPEDLRVRARPEHFVPMDALPPEQVDRKLAARQIPALIKAYLRLGGFVGEGAYVDREFNTVDVCVLMDTARMVARYRDFYGRESSSAR</sequence>
<dbReference type="STRING" id="1189325.SAMN04488119_102391"/>
<dbReference type="Gene3D" id="3.40.630.30">
    <property type="match status" value="1"/>
</dbReference>
<evidence type="ECO:0000256" key="5">
    <source>
        <dbReference type="ARBA" id="ARBA00023315"/>
    </source>
</evidence>
<keyword evidence="12" id="KW-1185">Reference proteome</keyword>
<evidence type="ECO:0000256" key="7">
    <source>
        <dbReference type="ARBA" id="ARBA00039058"/>
    </source>
</evidence>
<dbReference type="GO" id="GO:0043810">
    <property type="term" value="F:ornithine-acyl [acyl carrier protein] N-acyltransferase activity"/>
    <property type="evidence" value="ECO:0007669"/>
    <property type="project" value="UniProtKB-EC"/>
</dbReference>
<keyword evidence="3" id="KW-0808">Transferase</keyword>
<dbReference type="EC" id="2.3.2.30" evidence="7"/>
<evidence type="ECO:0000313" key="12">
    <source>
        <dbReference type="Proteomes" id="UP000184066"/>
    </source>
</evidence>
<dbReference type="RefSeq" id="WP_072746074.1">
    <property type="nucleotide sequence ID" value="NZ_FOHL01000002.1"/>
</dbReference>
<dbReference type="AlphaFoldDB" id="A0A1M7RTM2"/>
<comment type="pathway">
    <text evidence="1">Lipid metabolism.</text>
</comment>
<name>A0A1M7RTM2_9RHOB</name>
<protein>
    <recommendedName>
        <fullName evidence="8">L-ornithine N(alpha)-acyltransferase</fullName>
        <ecNumber evidence="7">2.3.2.30</ecNumber>
    </recommendedName>
</protein>